<gene>
    <name evidence="5" type="primary">rpl14</name>
</gene>
<evidence type="ECO:0000256" key="1">
    <source>
        <dbReference type="ARBA" id="ARBA00010745"/>
    </source>
</evidence>
<organism evidence="5">
    <name type="scientific">Nephromyces sp. ex Molgula occidentalis</name>
    <dbReference type="NCBI Taxonomy" id="2544991"/>
    <lineage>
        <taxon>Eukaryota</taxon>
        <taxon>Sar</taxon>
        <taxon>Alveolata</taxon>
        <taxon>Apicomplexa</taxon>
        <taxon>Aconoidasida</taxon>
        <taxon>Nephromycida</taxon>
        <taxon>Nephromyces</taxon>
    </lineage>
</organism>
<dbReference type="Gene3D" id="2.40.150.20">
    <property type="entry name" value="Ribosomal protein L14"/>
    <property type="match status" value="1"/>
</dbReference>
<proteinExistence type="inferred from homology"/>
<reference evidence="5" key="1">
    <citation type="journal article" date="2019" name="Genome Biol. Evol.">
        <title>Nephromyces represents a diverse and novel lineage of the Apicomplexa that has retained apicoplasts.</title>
        <authorList>
            <person name="Munoz-Gomez S.A."/>
            <person name="Durnin K."/>
            <person name="Eme L."/>
            <person name="Paight C."/>
            <person name="Lane C.E."/>
            <person name="Saffo M.B."/>
            <person name="Slamovits C.H."/>
        </authorList>
    </citation>
    <scope>NUCLEOTIDE SEQUENCE</scope>
    <source>
        <strain evidence="5">688</strain>
    </source>
</reference>
<dbReference type="PANTHER" id="PTHR11761">
    <property type="entry name" value="50S/60S RIBOSOMAL PROTEIN L14/L23"/>
    <property type="match status" value="1"/>
</dbReference>
<protein>
    <submittedName>
        <fullName evidence="5">50S ribosomal protein L14</fullName>
    </submittedName>
</protein>
<dbReference type="GO" id="GO:0003735">
    <property type="term" value="F:structural constituent of ribosome"/>
    <property type="evidence" value="ECO:0007669"/>
    <property type="project" value="InterPro"/>
</dbReference>
<accession>A0A5C1H8G6</accession>
<dbReference type="InterPro" id="IPR000218">
    <property type="entry name" value="Ribosomal_uL14"/>
</dbReference>
<dbReference type="SMART" id="SM01374">
    <property type="entry name" value="Ribosomal_L14"/>
    <property type="match status" value="1"/>
</dbReference>
<name>A0A5C1H8G6_9APIC</name>
<dbReference type="GO" id="GO:0070180">
    <property type="term" value="F:large ribosomal subunit rRNA binding"/>
    <property type="evidence" value="ECO:0007669"/>
    <property type="project" value="TreeGrafter"/>
</dbReference>
<keyword evidence="3 4" id="KW-0687">Ribonucleoprotein</keyword>
<evidence type="ECO:0000256" key="3">
    <source>
        <dbReference type="ARBA" id="ARBA00023274"/>
    </source>
</evidence>
<dbReference type="Pfam" id="PF00238">
    <property type="entry name" value="Ribosomal_L14"/>
    <property type="match status" value="1"/>
</dbReference>
<evidence type="ECO:0000313" key="5">
    <source>
        <dbReference type="EMBL" id="QEM01861.1"/>
    </source>
</evidence>
<dbReference type="InterPro" id="IPR005745">
    <property type="entry name" value="Ribosomal_uL14_bac-type"/>
</dbReference>
<evidence type="ECO:0000256" key="2">
    <source>
        <dbReference type="ARBA" id="ARBA00022980"/>
    </source>
</evidence>
<dbReference type="AlphaFoldDB" id="A0A5C1H8G6"/>
<dbReference type="PANTHER" id="PTHR11761:SF3">
    <property type="entry name" value="LARGE RIBOSOMAL SUBUNIT PROTEIN UL14M"/>
    <property type="match status" value="1"/>
</dbReference>
<dbReference type="SUPFAM" id="SSF50193">
    <property type="entry name" value="Ribosomal protein L14"/>
    <property type="match status" value="1"/>
</dbReference>
<dbReference type="HAMAP" id="MF_01367">
    <property type="entry name" value="Ribosomal_uL14"/>
    <property type="match status" value="1"/>
</dbReference>
<dbReference type="GO" id="GO:0006412">
    <property type="term" value="P:translation"/>
    <property type="evidence" value="ECO:0007669"/>
    <property type="project" value="InterPro"/>
</dbReference>
<dbReference type="CDD" id="cd00337">
    <property type="entry name" value="Ribosomal_uL14"/>
    <property type="match status" value="1"/>
</dbReference>
<dbReference type="NCBIfam" id="TIGR01067">
    <property type="entry name" value="rplN_bact"/>
    <property type="match status" value="1"/>
</dbReference>
<dbReference type="InterPro" id="IPR036853">
    <property type="entry name" value="Ribosomal_uL14_sf"/>
</dbReference>
<evidence type="ECO:0000256" key="4">
    <source>
        <dbReference type="RuleBase" id="RU003949"/>
    </source>
</evidence>
<sequence>MVQVGTTFNIIDNTGVKKILCIGIINSKSKIIKIGDIIIGVVKQSHKSKFFKKSNIVKALVIRLKIPLNLETGVSYKFEDNSAILIDKYKNPIGTRIFGPVPKYFKDKNYLKIISLTNEFI</sequence>
<dbReference type="GO" id="GO:0005762">
    <property type="term" value="C:mitochondrial large ribosomal subunit"/>
    <property type="evidence" value="ECO:0007669"/>
    <property type="project" value="TreeGrafter"/>
</dbReference>
<dbReference type="EMBL" id="MK573209">
    <property type="protein sequence ID" value="QEM01861.1"/>
    <property type="molecule type" value="Genomic_DNA"/>
</dbReference>
<keyword evidence="2 4" id="KW-0689">Ribosomal protein</keyword>
<comment type="similarity">
    <text evidence="1 4">Belongs to the universal ribosomal protein uL14 family.</text>
</comment>